<gene>
    <name evidence="2" type="ORF">SDC9_66026</name>
</gene>
<feature type="transmembrane region" description="Helical" evidence="1">
    <location>
        <begin position="20"/>
        <end position="39"/>
    </location>
</feature>
<dbReference type="AlphaFoldDB" id="A0A644XTQ7"/>
<dbReference type="EMBL" id="VSSQ01003206">
    <property type="protein sequence ID" value="MPM19600.1"/>
    <property type="molecule type" value="Genomic_DNA"/>
</dbReference>
<reference evidence="2" key="1">
    <citation type="submission" date="2019-08" db="EMBL/GenBank/DDBJ databases">
        <authorList>
            <person name="Kucharzyk K."/>
            <person name="Murdoch R.W."/>
            <person name="Higgins S."/>
            <person name="Loffler F."/>
        </authorList>
    </citation>
    <scope>NUCLEOTIDE SEQUENCE</scope>
</reference>
<evidence type="ECO:0000313" key="2">
    <source>
        <dbReference type="EMBL" id="MPM19600.1"/>
    </source>
</evidence>
<evidence type="ECO:0000256" key="1">
    <source>
        <dbReference type="SAM" id="Phobius"/>
    </source>
</evidence>
<proteinExistence type="predicted"/>
<feature type="transmembrane region" description="Helical" evidence="1">
    <location>
        <begin position="196"/>
        <end position="217"/>
    </location>
</feature>
<keyword evidence="1" id="KW-0472">Membrane</keyword>
<feature type="transmembrane region" description="Helical" evidence="1">
    <location>
        <begin position="108"/>
        <end position="128"/>
    </location>
</feature>
<keyword evidence="1" id="KW-0812">Transmembrane</keyword>
<feature type="transmembrane region" description="Helical" evidence="1">
    <location>
        <begin position="165"/>
        <end position="184"/>
    </location>
</feature>
<name>A0A644XTQ7_9ZZZZ</name>
<feature type="transmembrane region" description="Helical" evidence="1">
    <location>
        <begin position="237"/>
        <end position="260"/>
    </location>
</feature>
<sequence length="267" mass="29733">MLRKLIKHEFRATARVMGPLFLIILVLALTANLSLHFLLDAQGFFPNLMGGLLLFAFGVGMAALVIISIVLMVERFRANLMGDEGYVMFTLPVSGHQLVWSKIIVSSVWFIATALVESLAILVCVFDLELMRDIFSSAFFRRVFESVQELVVQFGLNLPMMAVEMIVLALLTCAVLCLEFYAAIALGHSFANHKSAWSVLFFFAFQFVTQLASGLFVNTDFFSGLFNIGGMNSFHQLMAVLICMELLNGGIFYAVTTVTLKKRLNLQ</sequence>
<comment type="caution">
    <text evidence="2">The sequence shown here is derived from an EMBL/GenBank/DDBJ whole genome shotgun (WGS) entry which is preliminary data.</text>
</comment>
<protein>
    <submittedName>
        <fullName evidence="2">Uncharacterized protein</fullName>
    </submittedName>
</protein>
<accession>A0A644XTQ7</accession>
<keyword evidence="1" id="KW-1133">Transmembrane helix</keyword>
<feature type="transmembrane region" description="Helical" evidence="1">
    <location>
        <begin position="51"/>
        <end position="73"/>
    </location>
</feature>
<organism evidence="2">
    <name type="scientific">bioreactor metagenome</name>
    <dbReference type="NCBI Taxonomy" id="1076179"/>
    <lineage>
        <taxon>unclassified sequences</taxon>
        <taxon>metagenomes</taxon>
        <taxon>ecological metagenomes</taxon>
    </lineage>
</organism>